<feature type="domain" description="Carrier" evidence="6">
    <location>
        <begin position="1029"/>
        <end position="1105"/>
    </location>
</feature>
<dbReference type="SUPFAM" id="SSF56801">
    <property type="entry name" value="Acetyl-CoA synthetase-like"/>
    <property type="match status" value="2"/>
</dbReference>
<dbReference type="PROSITE" id="PS50075">
    <property type="entry name" value="CARRIER"/>
    <property type="match status" value="2"/>
</dbReference>
<dbReference type="Gene3D" id="3.30.300.30">
    <property type="match status" value="3"/>
</dbReference>
<evidence type="ECO:0000313" key="8">
    <source>
        <dbReference type="Proteomes" id="UP001596012"/>
    </source>
</evidence>
<dbReference type="InterPro" id="IPR045851">
    <property type="entry name" value="AMP-bd_C_sf"/>
</dbReference>
<evidence type="ECO:0000256" key="5">
    <source>
        <dbReference type="SAM" id="MobiDB-lite"/>
    </source>
</evidence>
<accession>A0ABV8YKK1</accession>
<keyword evidence="8" id="KW-1185">Reference proteome</keyword>
<name>A0ABV8YKK1_9ACTN</name>
<proteinExistence type="predicted"/>
<dbReference type="InterPro" id="IPR000873">
    <property type="entry name" value="AMP-dep_synth/lig_dom"/>
</dbReference>
<comment type="cofactor">
    <cofactor evidence="1">
        <name>pantetheine 4'-phosphate</name>
        <dbReference type="ChEBI" id="CHEBI:47942"/>
    </cofactor>
</comment>
<dbReference type="InterPro" id="IPR020806">
    <property type="entry name" value="PKS_PP-bd"/>
</dbReference>
<dbReference type="PANTHER" id="PTHR45527">
    <property type="entry name" value="NONRIBOSOMAL PEPTIDE SYNTHETASE"/>
    <property type="match status" value="1"/>
</dbReference>
<dbReference type="PANTHER" id="PTHR45527:SF1">
    <property type="entry name" value="FATTY ACID SYNTHASE"/>
    <property type="match status" value="1"/>
</dbReference>
<dbReference type="InterPro" id="IPR001242">
    <property type="entry name" value="Condensation_dom"/>
</dbReference>
<dbReference type="SUPFAM" id="SSF53335">
    <property type="entry name" value="S-adenosyl-L-methionine-dependent methyltransferases"/>
    <property type="match status" value="1"/>
</dbReference>
<evidence type="ECO:0000256" key="4">
    <source>
        <dbReference type="ARBA" id="ARBA00022737"/>
    </source>
</evidence>
<gene>
    <name evidence="7" type="ORF">ACFPH6_12135</name>
</gene>
<dbReference type="NCBIfam" id="TIGR01733">
    <property type="entry name" value="AA-adenyl-dom"/>
    <property type="match status" value="2"/>
</dbReference>
<dbReference type="RefSeq" id="WP_386341136.1">
    <property type="nucleotide sequence ID" value="NZ_JBHSFG010000020.1"/>
</dbReference>
<reference evidence="8" key="1">
    <citation type="journal article" date="2019" name="Int. J. Syst. Evol. Microbiol.">
        <title>The Global Catalogue of Microorganisms (GCM) 10K type strain sequencing project: providing services to taxonomists for standard genome sequencing and annotation.</title>
        <authorList>
            <consortium name="The Broad Institute Genomics Platform"/>
            <consortium name="The Broad Institute Genome Sequencing Center for Infectious Disease"/>
            <person name="Wu L."/>
            <person name="Ma J."/>
        </authorList>
    </citation>
    <scope>NUCLEOTIDE SEQUENCE [LARGE SCALE GENOMIC DNA]</scope>
    <source>
        <strain evidence="8">DT43</strain>
    </source>
</reference>
<dbReference type="Pfam" id="PF08242">
    <property type="entry name" value="Methyltransf_12"/>
    <property type="match status" value="1"/>
</dbReference>
<evidence type="ECO:0000313" key="7">
    <source>
        <dbReference type="EMBL" id="MFC4465279.1"/>
    </source>
</evidence>
<dbReference type="SUPFAM" id="SSF47336">
    <property type="entry name" value="ACP-like"/>
    <property type="match status" value="2"/>
</dbReference>
<dbReference type="Gene3D" id="2.30.38.10">
    <property type="entry name" value="Luciferase, Domain 3"/>
    <property type="match status" value="1"/>
</dbReference>
<dbReference type="Proteomes" id="UP001596012">
    <property type="component" value="Unassembled WGS sequence"/>
</dbReference>
<dbReference type="Gene3D" id="3.40.50.12780">
    <property type="entry name" value="N-terminal domain of ligase-like"/>
    <property type="match status" value="1"/>
</dbReference>
<dbReference type="SMART" id="SM00823">
    <property type="entry name" value="PKS_PP"/>
    <property type="match status" value="2"/>
</dbReference>
<dbReference type="PROSITE" id="PS00455">
    <property type="entry name" value="AMP_BINDING"/>
    <property type="match status" value="2"/>
</dbReference>
<organism evidence="7 8">
    <name type="scientific">Streptomyces xiangluensis</name>
    <dbReference type="NCBI Taxonomy" id="2665720"/>
    <lineage>
        <taxon>Bacteria</taxon>
        <taxon>Bacillati</taxon>
        <taxon>Actinomycetota</taxon>
        <taxon>Actinomycetes</taxon>
        <taxon>Kitasatosporales</taxon>
        <taxon>Streptomycetaceae</taxon>
        <taxon>Streptomyces</taxon>
    </lineage>
</organism>
<dbReference type="InterPro" id="IPR042099">
    <property type="entry name" value="ANL_N_sf"/>
</dbReference>
<keyword evidence="4" id="KW-0677">Repeat</keyword>
<dbReference type="Gene3D" id="3.40.50.1820">
    <property type="entry name" value="alpha/beta hydrolase"/>
    <property type="match status" value="1"/>
</dbReference>
<dbReference type="InterPro" id="IPR009081">
    <property type="entry name" value="PP-bd_ACP"/>
</dbReference>
<evidence type="ECO:0000259" key="6">
    <source>
        <dbReference type="PROSITE" id="PS50075"/>
    </source>
</evidence>
<dbReference type="CDD" id="cd19531">
    <property type="entry name" value="LCL_NRPS-like"/>
    <property type="match status" value="2"/>
</dbReference>
<dbReference type="Gene3D" id="3.40.50.980">
    <property type="match status" value="2"/>
</dbReference>
<dbReference type="InterPro" id="IPR010071">
    <property type="entry name" value="AA_adenyl_dom"/>
</dbReference>
<dbReference type="SUPFAM" id="SSF52777">
    <property type="entry name" value="CoA-dependent acyltransferases"/>
    <property type="match status" value="6"/>
</dbReference>
<comment type="caution">
    <text evidence="7">The sequence shown here is derived from an EMBL/GenBank/DDBJ whole genome shotgun (WGS) entry which is preliminary data.</text>
</comment>
<dbReference type="CDD" id="cd02440">
    <property type="entry name" value="AdoMet_MTases"/>
    <property type="match status" value="1"/>
</dbReference>
<dbReference type="Gene3D" id="3.30.559.30">
    <property type="entry name" value="Nonribosomal peptide synthetase, condensation domain"/>
    <property type="match status" value="3"/>
</dbReference>
<dbReference type="InterPro" id="IPR025110">
    <property type="entry name" value="AMP-bd_C"/>
</dbReference>
<dbReference type="InterPro" id="IPR036736">
    <property type="entry name" value="ACP-like_sf"/>
</dbReference>
<dbReference type="CDD" id="cd19544">
    <property type="entry name" value="E-C_NRPS"/>
    <property type="match status" value="1"/>
</dbReference>
<dbReference type="Gene3D" id="3.40.50.150">
    <property type="entry name" value="Vaccinia Virus protein VP39"/>
    <property type="match status" value="1"/>
</dbReference>
<dbReference type="InterPro" id="IPR023213">
    <property type="entry name" value="CAT-like_dom_sf"/>
</dbReference>
<dbReference type="Pfam" id="PF00550">
    <property type="entry name" value="PP-binding"/>
    <property type="match status" value="2"/>
</dbReference>
<sequence>MGTTSQDTGLDLIRRIRSLPEKRQRALIALLRKQGVDLSALETIPRLPRINGTPVPLSFTQQRLWFLAQLDGTSAAYNIPMAMRLRGRLDRSALLRALEAVVQRHEVLRTRFADDGGVPRQIIGDGSDFTVAEEELTDPARLAAICRDEAAAPFDLECGPLIRVRLLRQAEQEHHLLVTTHHSVSDGWSVGVFFRDLVALYEAFCASRPDPLEPLPVQYADYAHWQRERLAGDLHGRQTDYWKRQLAGVDLRLTLPADRERPRVKTYAGASETFTCSAELQNALRDVAKVHEATLYMTLLAAYTVVLNRYTHQTDIAVGTVVANRGRREVEDLIGFFANTLVMRADLADDPDFRDLLAQVKKTALEAYDHQEIPFEAVVEALDTERSLAHSPVFQTMFVLQEAQTRRDVTLGGLEVSAVDFDLSFTKFDLTVDLRESPDGLVGTVEYNPDLYDRETIQRFIGHYTRLLAAVADDPALPVSRLAMIDAEERRQVVEVFNDTERPFSDERCLHELFEERVARHPERTALVTADRSWTYAELDAWADRIARGLRRHGVGPDGLVGLHAERSAEMVAGILGALKAGGAYMPIEPSYPAARRTDLVDHSGVAVVLTQPHLDAEPLHGVEHLLVLHPDGTLRDQEGMDVLDARDADVLTAEPGAHAGHLAYVIHTSGSTGRPKGVMIEHRAAVNRIEWMQNEYRLTGDDVVLQKTPYSFDVSVWEFFWPLLSGARLAIAAPGGHRDPAYLISAVRAFGVTTLHFVPSMLRSIVEEPGWARCTTVRQVFCSGEALPPDLCARHYEQHTAPLHNLYGPTEAAVDVSHWTVPTDHTPRVVPIGWPIQNIQLHVLDEALAPQGVGCVGELYIAGAGLARGYLHQPELTRERFVPNPFDASPDARMYRTGDLVRRLPDGDLEFLGRSDDQVKVRGFRIEPGEIEHRLTEYPSVRSSAVLVREDQPGSPRLVAYVVPEPGHALADHRADLIRHLEGALPEYMVPSAYVELAALPVTAHGKLDRRALPAPGIDAFAQRAYVAPVTDTERRLADVCAELLGFDADRVSAEDNFFALGGHSLMITVLMARLKDSGLHITVQDVFTAPTLADLAARIDATGAAPAHTVPANRIPEGCERLTPDLLALIDLTQEQIDTVVAAVPGGAAGIQDIYPLLPTQEGILFHHLMDPDNDPYLVSTLYRADDEQAGARFIDALQRIVDRHDVMRTAVLTAGLPEPVQVVHRAARLPVERIRLAVGRDPEEQARELLARQERMRLDSAPLLRLVVAEEPHSQRYYLLLTAHHLIEDATSLRLILQELAVHMAGRVDLLSTPAPYRDFVSQTLARHTADDTVAYFRAALEDVTEPTAPFGLTDVHGNGRRVGRLRRALPEPLARDLRTQARRLQLSPACLFHAAWACFVAATSGRDDVVFGAVMSGRLQGVPGVERMLGNFINTLPLRTRLAGRTVRELIADVDIGLRELIAREQSPLSLVQRCSGLQGDAPLFSAVVNFRHFEAEHDEVLPRIDDHGVRFRAAVDAINYPVTVSLDDFGTELSLDVQVEETITCEAVADCLETVLAGLVEALATDDGTGTEALDVNVLPTGDRQRLAEWNDTATPLPHETLPAAFEAQVARTPDRIALVFEGRTLSYAELNARANRLAHWLIERGAGPGQRVAIRIPRSFDLVVAVHAVVKTGAAYLPMETDLPDERVEQVLADSVPLLVLEELPDTAGGRDDNPPVQVGRDDAAYVLYTSGSTGRPKGVVIPHRAGLNWTAWKQSHYGMSGEDRMLLKTSVGFDVSVPELFWPLQVGAAVVIARPDGQKDPEYLARLIRDERVTDLHFVPSMLAEFLSEPTAHLCTGLRRVETAGEALPVELAERFARVLPDTELHNLYGPTEGGPTTACRYRAEPGATAVPIGPPVWNTRVYVLDQALRQVPLGVPGELYASGDGMACGYLNRPELTAERFVANPFEPGTRMYRTGDLVRWRAEGTLDYLGRVDDQIKVRGFRVEPGEVANVLLTHPSVHRAVVVPQGSGAARTLAAYVSPTPQWLHAVVQEENATHLEQWRQHSDDRYALGTGSADQEPVEAAAWQLERIRPKRVLEIGCGGGELLLRYAADCASVHALDPSATALGVARRGVARRGWSHVTLTQGDALSVAELSGEKFDTIVLNSVVRHFPNQEYLDEVLDLLVPLLGDGGSIFVGAVRNLDLFTAQLCAAEPDRAEPGGTVDPLATQVRRSRRQERELLVSPTYFARLAERLPELGAVDLIVGRGEGNSEALAYRYDVILRKGVAPAASPPWLEAASPAELRALLDGEVPDRFGVSGLTNPHVTDAVRIAAELGRRPHSRAAEPLAPRSRTADEVRELEAVLRHAEELGFQVAATWSQDRLDGLDLVLGRGELPRVRAREPYRAPTATNHPQLGRRGPSLARALKEHLSAQLPHYMVPGVFVVLDELPVTPNGKVDKRALPAPDEADVTKERYVAPRTEAQHALCRIVADVLGLTQVGLQDNFFDLGGHSLLATRLTLRIKKETGAELPLQLIFSGATIEEMSAVLEQPAEQESGPSVPADREEADEAGERGPAPITLQQRDLWFLNRPAHLGTAHDNVQLAFRINGVLDREAYACAVGALVERHAILRTSYARHDGAVTQSLHTADDFAVRPAAVDEEAATEWLRAERLRPFAPEDRYAIRAHLLTVSDDQHIGVLTRPWGVFDGWSVNVVLAELLELYRALSLGKAPELPELPLSYAGFARWQARTTDAAELSRQENYWRRQLAGLPTCLPLRTDYERCPVKTYQGSSVDLRISAELLERLRRLSQEQGVTLYMTLLSAFAVLVGGHMDGSELAVGTAVSNRPRSELERVVGYFVNLVALRLDVPADRSFPDVLAHTRRVTTEAHDHKDLPFPDLVRALVPTPEPGCSPLFQVMFNLLPAAVPTEAGGDGTGLEVLPVRAATTTTKYDLNLVAEETASGLRGYLEFSTDLFSPRTVERMARTYERLLAEIVASPPSDVAHLRAAAATPDSPRTP</sequence>
<dbReference type="CDD" id="cd17646">
    <property type="entry name" value="A_NRPS_AB3403-like"/>
    <property type="match status" value="1"/>
</dbReference>
<dbReference type="Pfam" id="PF00668">
    <property type="entry name" value="Condensation"/>
    <property type="match status" value="3"/>
</dbReference>
<keyword evidence="3" id="KW-0597">Phosphoprotein</keyword>
<dbReference type="InterPro" id="IPR029063">
    <property type="entry name" value="SAM-dependent_MTases_sf"/>
</dbReference>
<evidence type="ECO:0000256" key="3">
    <source>
        <dbReference type="ARBA" id="ARBA00022553"/>
    </source>
</evidence>
<dbReference type="InterPro" id="IPR029058">
    <property type="entry name" value="AB_hydrolase_fold"/>
</dbReference>
<dbReference type="Gene3D" id="3.30.559.10">
    <property type="entry name" value="Chloramphenicol acetyltransferase-like domain"/>
    <property type="match status" value="3"/>
</dbReference>
<evidence type="ECO:0000256" key="2">
    <source>
        <dbReference type="ARBA" id="ARBA00022450"/>
    </source>
</evidence>
<dbReference type="Gene3D" id="1.10.1200.10">
    <property type="entry name" value="ACP-like"/>
    <property type="match status" value="1"/>
</dbReference>
<dbReference type="InterPro" id="IPR020845">
    <property type="entry name" value="AMP-binding_CS"/>
</dbReference>
<protein>
    <submittedName>
        <fullName evidence="7">Amino acid adenylation domain-containing protein</fullName>
    </submittedName>
</protein>
<dbReference type="Pfam" id="PF00501">
    <property type="entry name" value="AMP-binding"/>
    <property type="match status" value="2"/>
</dbReference>
<keyword evidence="2" id="KW-0596">Phosphopantetheine</keyword>
<dbReference type="EMBL" id="JBHSFG010000020">
    <property type="protein sequence ID" value="MFC4465279.1"/>
    <property type="molecule type" value="Genomic_DNA"/>
</dbReference>
<feature type="domain" description="Carrier" evidence="6">
    <location>
        <begin position="2466"/>
        <end position="2541"/>
    </location>
</feature>
<dbReference type="Pfam" id="PF13193">
    <property type="entry name" value="AMP-binding_C"/>
    <property type="match status" value="1"/>
</dbReference>
<dbReference type="InterPro" id="IPR013217">
    <property type="entry name" value="Methyltransf_12"/>
</dbReference>
<evidence type="ECO:0000256" key="1">
    <source>
        <dbReference type="ARBA" id="ARBA00001957"/>
    </source>
</evidence>
<feature type="region of interest" description="Disordered" evidence="5">
    <location>
        <begin position="2538"/>
        <end position="2564"/>
    </location>
</feature>